<evidence type="ECO:0000256" key="2">
    <source>
        <dbReference type="ARBA" id="ARBA00022801"/>
    </source>
</evidence>
<keyword evidence="1 5" id="KW-0645">Protease</keyword>
<dbReference type="Proteomes" id="UP001548832">
    <property type="component" value="Unassembled WGS sequence"/>
</dbReference>
<dbReference type="InterPro" id="IPR038765">
    <property type="entry name" value="Papain-like_cys_pep_sf"/>
</dbReference>
<proteinExistence type="predicted"/>
<reference evidence="5 6" key="1">
    <citation type="submission" date="2024-06" db="EMBL/GenBank/DDBJ databases">
        <authorList>
            <person name="Kim D.-U."/>
        </authorList>
    </citation>
    <scope>NUCLEOTIDE SEQUENCE [LARGE SCALE GENOMIC DNA]</scope>
    <source>
        <strain evidence="5 6">KACC15460</strain>
    </source>
</reference>
<evidence type="ECO:0000313" key="6">
    <source>
        <dbReference type="Proteomes" id="UP001548832"/>
    </source>
</evidence>
<dbReference type="RefSeq" id="WP_354458819.1">
    <property type="nucleotide sequence ID" value="NZ_JBEWSZ010000001.1"/>
</dbReference>
<dbReference type="EMBL" id="JBEWSZ010000001">
    <property type="protein sequence ID" value="MET2826727.1"/>
    <property type="molecule type" value="Genomic_DNA"/>
</dbReference>
<evidence type="ECO:0000256" key="3">
    <source>
        <dbReference type="ARBA" id="ARBA00022807"/>
    </source>
</evidence>
<dbReference type="SUPFAM" id="SSF54001">
    <property type="entry name" value="Cysteine proteinases"/>
    <property type="match status" value="1"/>
</dbReference>
<dbReference type="Pfam" id="PF03543">
    <property type="entry name" value="Peptidase_C58"/>
    <property type="match status" value="1"/>
</dbReference>
<feature type="domain" description="Peptidase C58 YopT-type" evidence="4">
    <location>
        <begin position="10"/>
        <end position="194"/>
    </location>
</feature>
<keyword evidence="6" id="KW-1185">Reference proteome</keyword>
<organism evidence="5 6">
    <name type="scientific">Mesorhizobium shangrilense</name>
    <dbReference type="NCBI Taxonomy" id="460060"/>
    <lineage>
        <taxon>Bacteria</taxon>
        <taxon>Pseudomonadati</taxon>
        <taxon>Pseudomonadota</taxon>
        <taxon>Alphaproteobacteria</taxon>
        <taxon>Hyphomicrobiales</taxon>
        <taxon>Phyllobacteriaceae</taxon>
        <taxon>Mesorhizobium</taxon>
    </lineage>
</organism>
<protein>
    <submittedName>
        <fullName evidence="5">YopT-type cysteine protease domain-containing protein</fullName>
    </submittedName>
</protein>
<dbReference type="GO" id="GO:0008233">
    <property type="term" value="F:peptidase activity"/>
    <property type="evidence" value="ECO:0007669"/>
    <property type="project" value="UniProtKB-KW"/>
</dbReference>
<keyword evidence="2" id="KW-0378">Hydrolase</keyword>
<dbReference type="InterPro" id="IPR006473">
    <property type="entry name" value="Peptidase_C58_Yopt"/>
</dbReference>
<comment type="caution">
    <text evidence="5">The sequence shown here is derived from an EMBL/GenBank/DDBJ whole genome shotgun (WGS) entry which is preliminary data.</text>
</comment>
<gene>
    <name evidence="5" type="ORF">ABVQ20_07040</name>
</gene>
<evidence type="ECO:0000259" key="4">
    <source>
        <dbReference type="Pfam" id="PF03543"/>
    </source>
</evidence>
<name>A0ABV2D9S7_9HYPH</name>
<sequence length="235" mass="25031">MDLAAEYAKNCVPFKQRSLNITDEEVAYGVCVGLSADWIARHKNFKSEGSQKRIAFIAAHAKASSIVRQKAYLSVLKASRSGPIGGQTTEIDAALAEVECGLAATCVDSSAYSGSSADDSLHPLFTHTSGIHNYYMILLSFGGDHHCIAAYHSSGKLFGYGSHLYVFEPNFGEIKIAGSETAVKGFFKALAAAYMGYVTRAGAASPKKLDRVTINTLADAFGGSRGRSATVTSRR</sequence>
<evidence type="ECO:0000313" key="5">
    <source>
        <dbReference type="EMBL" id="MET2826727.1"/>
    </source>
</evidence>
<evidence type="ECO:0000256" key="1">
    <source>
        <dbReference type="ARBA" id="ARBA00022670"/>
    </source>
</evidence>
<keyword evidence="3" id="KW-0788">Thiol protease</keyword>
<accession>A0ABV2D9S7</accession>
<dbReference type="Gene3D" id="3.90.70.20">
    <property type="match status" value="1"/>
</dbReference>
<dbReference type="GO" id="GO:0006508">
    <property type="term" value="P:proteolysis"/>
    <property type="evidence" value="ECO:0007669"/>
    <property type="project" value="UniProtKB-KW"/>
</dbReference>